<reference evidence="2 3" key="1">
    <citation type="submission" date="2016-09" db="EMBL/GenBank/DDBJ databases">
        <title>Complete genome of Desulfosporosinus sp. OL.</title>
        <authorList>
            <person name="Mardanov A."/>
            <person name="Beletsky A."/>
            <person name="Panova A."/>
            <person name="Karnachuk O."/>
            <person name="Ravin N."/>
        </authorList>
    </citation>
    <scope>NUCLEOTIDE SEQUENCE [LARGE SCALE GENOMIC DNA]</scope>
    <source>
        <strain evidence="2 3">OL</strain>
    </source>
</reference>
<dbReference type="Gene3D" id="1.10.10.10">
    <property type="entry name" value="Winged helix-like DNA-binding domain superfamily/Winged helix DNA-binding domain"/>
    <property type="match status" value="1"/>
</dbReference>
<comment type="caution">
    <text evidence="2">The sequence shown here is derived from an EMBL/GenBank/DDBJ whole genome shotgun (WGS) entry which is preliminary data.</text>
</comment>
<dbReference type="Pfam" id="PF08281">
    <property type="entry name" value="Sigma70_r4_2"/>
    <property type="match status" value="1"/>
</dbReference>
<sequence length="80" mass="8773">MQLEIRGLEKLSFRERQAVILKESGKPLETIAKQLRLSQSSVATLLTRARSKGYEIVCIIPGGELGLGGEELDEEGSTED</sequence>
<gene>
    <name evidence="2" type="ORF">DSOL_4201</name>
</gene>
<dbReference type="GO" id="GO:0016987">
    <property type="term" value="F:sigma factor activity"/>
    <property type="evidence" value="ECO:0007669"/>
    <property type="project" value="InterPro"/>
</dbReference>
<organism evidence="2 3">
    <name type="scientific">Desulfosporosinus metallidurans</name>
    <dbReference type="NCBI Taxonomy" id="1888891"/>
    <lineage>
        <taxon>Bacteria</taxon>
        <taxon>Bacillati</taxon>
        <taxon>Bacillota</taxon>
        <taxon>Clostridia</taxon>
        <taxon>Eubacteriales</taxon>
        <taxon>Desulfitobacteriaceae</taxon>
        <taxon>Desulfosporosinus</taxon>
    </lineage>
</organism>
<dbReference type="RefSeq" id="WP_075366577.1">
    <property type="nucleotide sequence ID" value="NZ_MLBF01000046.1"/>
</dbReference>
<dbReference type="SUPFAM" id="SSF46894">
    <property type="entry name" value="C-terminal effector domain of the bipartite response regulators"/>
    <property type="match status" value="1"/>
</dbReference>
<dbReference type="Proteomes" id="UP000186102">
    <property type="component" value="Unassembled WGS sequence"/>
</dbReference>
<dbReference type="EMBL" id="MLBF01000046">
    <property type="protein sequence ID" value="OLN28170.1"/>
    <property type="molecule type" value="Genomic_DNA"/>
</dbReference>
<accession>A0A1Q8QLG5</accession>
<dbReference type="InterPro" id="IPR016032">
    <property type="entry name" value="Sig_transdc_resp-reg_C-effctor"/>
</dbReference>
<proteinExistence type="predicted"/>
<dbReference type="InterPro" id="IPR036388">
    <property type="entry name" value="WH-like_DNA-bd_sf"/>
</dbReference>
<dbReference type="AlphaFoldDB" id="A0A1Q8QLG5"/>
<name>A0A1Q8QLG5_9FIRM</name>
<protein>
    <submittedName>
        <fullName evidence="2">RNA polymerase subunit sigma-24</fullName>
    </submittedName>
</protein>
<dbReference type="STRING" id="1888891.DSOL_4201"/>
<evidence type="ECO:0000313" key="3">
    <source>
        <dbReference type="Proteomes" id="UP000186102"/>
    </source>
</evidence>
<dbReference type="GO" id="GO:0003677">
    <property type="term" value="F:DNA binding"/>
    <property type="evidence" value="ECO:0007669"/>
    <property type="project" value="InterPro"/>
</dbReference>
<dbReference type="OrthoDB" id="1799459at2"/>
<dbReference type="InterPro" id="IPR013249">
    <property type="entry name" value="RNA_pol_sigma70_r4_t2"/>
</dbReference>
<feature type="domain" description="RNA polymerase sigma factor 70 region 4 type 2" evidence="1">
    <location>
        <begin position="8"/>
        <end position="52"/>
    </location>
</feature>
<evidence type="ECO:0000313" key="2">
    <source>
        <dbReference type="EMBL" id="OLN28170.1"/>
    </source>
</evidence>
<evidence type="ECO:0000259" key="1">
    <source>
        <dbReference type="Pfam" id="PF08281"/>
    </source>
</evidence>
<dbReference type="GO" id="GO:0006352">
    <property type="term" value="P:DNA-templated transcription initiation"/>
    <property type="evidence" value="ECO:0007669"/>
    <property type="project" value="InterPro"/>
</dbReference>
<keyword evidence="3" id="KW-1185">Reference proteome</keyword>